<gene>
    <name evidence="1" type="ORF">ERS852423_00362</name>
</gene>
<organism evidence="1 2">
    <name type="scientific">Dorea longicatena</name>
    <dbReference type="NCBI Taxonomy" id="88431"/>
    <lineage>
        <taxon>Bacteria</taxon>
        <taxon>Bacillati</taxon>
        <taxon>Bacillota</taxon>
        <taxon>Clostridia</taxon>
        <taxon>Lachnospirales</taxon>
        <taxon>Lachnospiraceae</taxon>
        <taxon>Dorea</taxon>
    </lineage>
</organism>
<proteinExistence type="predicted"/>
<protein>
    <submittedName>
        <fullName evidence="1">Uncharacterized protein</fullName>
    </submittedName>
</protein>
<evidence type="ECO:0000313" key="2">
    <source>
        <dbReference type="Proteomes" id="UP000095439"/>
    </source>
</evidence>
<evidence type="ECO:0000313" key="1">
    <source>
        <dbReference type="EMBL" id="CUN40904.1"/>
    </source>
</evidence>
<dbReference type="EMBL" id="CYYY01000001">
    <property type="protein sequence ID" value="CUN40904.1"/>
    <property type="molecule type" value="Genomic_DNA"/>
</dbReference>
<dbReference type="Proteomes" id="UP000095439">
    <property type="component" value="Unassembled WGS sequence"/>
</dbReference>
<accession>A0A173WNL5</accession>
<sequence length="84" mass="9434">MIIKIEAVPKLAVEDGVEKVVMGENNQPVWDKERALITTKGGNYRRIVTLTDELAAEVLKGHRYFNAVEKNGKLHITGRVSARF</sequence>
<name>A0A173WNL5_9FIRM</name>
<dbReference type="RefSeq" id="WP_055180281.1">
    <property type="nucleotide sequence ID" value="NZ_CABIWY010000001.1"/>
</dbReference>
<reference evidence="1 2" key="1">
    <citation type="submission" date="2015-09" db="EMBL/GenBank/DDBJ databases">
        <authorList>
            <consortium name="Pathogen Informatics"/>
        </authorList>
    </citation>
    <scope>NUCLEOTIDE SEQUENCE [LARGE SCALE GENOMIC DNA]</scope>
    <source>
        <strain evidence="1 2">2789STDY5608866</strain>
    </source>
</reference>
<dbReference type="AlphaFoldDB" id="A0A173WNL5"/>